<dbReference type="InParanoid" id="A0A1Y2FYA5"/>
<dbReference type="InterPro" id="IPR006671">
    <property type="entry name" value="Cyclin_N"/>
</dbReference>
<keyword evidence="1" id="KW-0195">Cyclin</keyword>
<evidence type="ECO:0000313" key="5">
    <source>
        <dbReference type="Proteomes" id="UP000193467"/>
    </source>
</evidence>
<dbReference type="InterPro" id="IPR036915">
    <property type="entry name" value="Cyclin-like_sf"/>
</dbReference>
<protein>
    <recommendedName>
        <fullName evidence="3">Cyclin-like domain-containing protein</fullName>
    </recommendedName>
</protein>
<reference evidence="4 5" key="1">
    <citation type="submission" date="2016-07" db="EMBL/GenBank/DDBJ databases">
        <title>Pervasive Adenine N6-methylation of Active Genes in Fungi.</title>
        <authorList>
            <consortium name="DOE Joint Genome Institute"/>
            <person name="Mondo S.J."/>
            <person name="Dannebaum R.O."/>
            <person name="Kuo R.C."/>
            <person name="Labutti K."/>
            <person name="Haridas S."/>
            <person name="Kuo A."/>
            <person name="Salamov A."/>
            <person name="Ahrendt S.R."/>
            <person name="Lipzen A."/>
            <person name="Sullivan W."/>
            <person name="Andreopoulos W.B."/>
            <person name="Clum A."/>
            <person name="Lindquist E."/>
            <person name="Daum C."/>
            <person name="Ramamoorthy G.K."/>
            <person name="Gryganskyi A."/>
            <person name="Culley D."/>
            <person name="Magnuson J.K."/>
            <person name="James T.Y."/>
            <person name="O'Malley M.A."/>
            <person name="Stajich J.E."/>
            <person name="Spatafora J.W."/>
            <person name="Visel A."/>
            <person name="Grigoriev I.V."/>
        </authorList>
    </citation>
    <scope>NUCLEOTIDE SEQUENCE [LARGE SCALE GENOMIC DNA]</scope>
    <source>
        <strain evidence="4 5">62-1032</strain>
    </source>
</reference>
<dbReference type="PANTHER" id="PTHR15615:SF10">
    <property type="entry name" value="PHO85 CYCLIN-2-RELATED"/>
    <property type="match status" value="1"/>
</dbReference>
<dbReference type="AlphaFoldDB" id="A0A1Y2FYA5"/>
<dbReference type="SMART" id="SM00385">
    <property type="entry name" value="CYCLIN"/>
    <property type="match status" value="1"/>
</dbReference>
<dbReference type="GO" id="GO:0005634">
    <property type="term" value="C:nucleus"/>
    <property type="evidence" value="ECO:0007669"/>
    <property type="project" value="TreeGrafter"/>
</dbReference>
<name>A0A1Y2FYA5_9BASI</name>
<comment type="similarity">
    <text evidence="1">Belongs to the cyclin family.</text>
</comment>
<dbReference type="InterPro" id="IPR013922">
    <property type="entry name" value="Cyclin_PHO80-like"/>
</dbReference>
<evidence type="ECO:0000259" key="3">
    <source>
        <dbReference type="SMART" id="SM00385"/>
    </source>
</evidence>
<gene>
    <name evidence="4" type="ORF">BCR35DRAFT_317590</name>
</gene>
<dbReference type="STRING" id="106004.A0A1Y2FYA5"/>
<dbReference type="GO" id="GO:0019901">
    <property type="term" value="F:protein kinase binding"/>
    <property type="evidence" value="ECO:0007669"/>
    <property type="project" value="InterPro"/>
</dbReference>
<feature type="compositionally biased region" description="Polar residues" evidence="2">
    <location>
        <begin position="202"/>
        <end position="229"/>
    </location>
</feature>
<dbReference type="Pfam" id="PF00134">
    <property type="entry name" value="Cyclin_N"/>
    <property type="match status" value="1"/>
</dbReference>
<dbReference type="SUPFAM" id="SSF47954">
    <property type="entry name" value="Cyclin-like"/>
    <property type="match status" value="1"/>
</dbReference>
<evidence type="ECO:0000256" key="1">
    <source>
        <dbReference type="RuleBase" id="RU000383"/>
    </source>
</evidence>
<feature type="compositionally biased region" description="Low complexity" evidence="2">
    <location>
        <begin position="252"/>
        <end position="282"/>
    </location>
</feature>
<feature type="compositionally biased region" description="Pro residues" evidence="2">
    <location>
        <begin position="52"/>
        <end position="64"/>
    </location>
</feature>
<organism evidence="4 5">
    <name type="scientific">Leucosporidium creatinivorum</name>
    <dbReference type="NCBI Taxonomy" id="106004"/>
    <lineage>
        <taxon>Eukaryota</taxon>
        <taxon>Fungi</taxon>
        <taxon>Dikarya</taxon>
        <taxon>Basidiomycota</taxon>
        <taxon>Pucciniomycotina</taxon>
        <taxon>Microbotryomycetes</taxon>
        <taxon>Leucosporidiales</taxon>
        <taxon>Leucosporidium</taxon>
    </lineage>
</organism>
<evidence type="ECO:0000256" key="2">
    <source>
        <dbReference type="SAM" id="MobiDB-lite"/>
    </source>
</evidence>
<sequence>MSTYSSTRRHPASLLPKMMHDPALLEFVRSPVTSEMIAYLAQKSVDVIQCGPPPAAPLPSPPATPTRSSFNTGSACLEPQQSAIPSLETFISILVDKSNVQVPTLMCTLVILDRLKNRLPKVAKGMHCTRHRLFLAALIIAAKYLNDSSPKCKHWARYANTFSLPEVNLCERQLLFLLDYDLRMDEEDLLHHFAPFLRRPVPSTSRSAATTPRASVSGESSSYPSTPARRTSADPGLLTPSPSPRRPSHIASLPTPRRTAPAPVPAAPVRVSPTSSSSGGETLSDDLGSDSDGMDVDPRAASSHRTSTRAPAPTKSSSRPRSAPLTPTDDAPLPVYQLATPERRPSYPEPALRNQRSGSFLRMTYEAGKGMLSGKSSRGNLKDEAMVL</sequence>
<dbReference type="PANTHER" id="PTHR15615">
    <property type="match status" value="1"/>
</dbReference>
<feature type="compositionally biased region" description="Polar residues" evidence="2">
    <location>
        <begin position="303"/>
        <end position="320"/>
    </location>
</feature>
<dbReference type="OrthoDB" id="10250320at2759"/>
<evidence type="ECO:0000313" key="4">
    <source>
        <dbReference type="EMBL" id="ORY88516.1"/>
    </source>
</evidence>
<feature type="domain" description="Cyclin-like" evidence="3">
    <location>
        <begin position="89"/>
        <end position="176"/>
    </location>
</feature>
<dbReference type="Gene3D" id="1.10.472.10">
    <property type="entry name" value="Cyclin-like"/>
    <property type="match status" value="1"/>
</dbReference>
<dbReference type="Proteomes" id="UP000193467">
    <property type="component" value="Unassembled WGS sequence"/>
</dbReference>
<dbReference type="GO" id="GO:0000307">
    <property type="term" value="C:cyclin-dependent protein kinase holoenzyme complex"/>
    <property type="evidence" value="ECO:0007669"/>
    <property type="project" value="TreeGrafter"/>
</dbReference>
<feature type="region of interest" description="Disordered" evidence="2">
    <location>
        <begin position="201"/>
        <end position="358"/>
    </location>
</feature>
<comment type="caution">
    <text evidence="4">The sequence shown here is derived from an EMBL/GenBank/DDBJ whole genome shotgun (WGS) entry which is preliminary data.</text>
</comment>
<accession>A0A1Y2FYA5</accession>
<feature type="region of interest" description="Disordered" evidence="2">
    <location>
        <begin position="52"/>
        <end position="74"/>
    </location>
</feature>
<dbReference type="InterPro" id="IPR013763">
    <property type="entry name" value="Cyclin-like_dom"/>
</dbReference>
<dbReference type="GO" id="GO:0016538">
    <property type="term" value="F:cyclin-dependent protein serine/threonine kinase regulator activity"/>
    <property type="evidence" value="ECO:0007669"/>
    <property type="project" value="TreeGrafter"/>
</dbReference>
<proteinExistence type="inferred from homology"/>
<dbReference type="CDD" id="cd20557">
    <property type="entry name" value="CYCLIN_ScPCL1-like"/>
    <property type="match status" value="1"/>
</dbReference>
<dbReference type="EMBL" id="MCGR01000010">
    <property type="protein sequence ID" value="ORY88516.1"/>
    <property type="molecule type" value="Genomic_DNA"/>
</dbReference>
<feature type="compositionally biased region" description="Acidic residues" evidence="2">
    <location>
        <begin position="283"/>
        <end position="295"/>
    </location>
</feature>
<keyword evidence="5" id="KW-1185">Reference proteome</keyword>